<reference evidence="2 3" key="1">
    <citation type="journal article" date="2016" name="Nat. Commun.">
        <title>Thousands of microbial genomes shed light on interconnected biogeochemical processes in an aquifer system.</title>
        <authorList>
            <person name="Anantharaman K."/>
            <person name="Brown C.T."/>
            <person name="Hug L.A."/>
            <person name="Sharon I."/>
            <person name="Castelle C.J."/>
            <person name="Probst A.J."/>
            <person name="Thomas B.C."/>
            <person name="Singh A."/>
            <person name="Wilkins M.J."/>
            <person name="Karaoz U."/>
            <person name="Brodie E.L."/>
            <person name="Williams K.H."/>
            <person name="Hubbard S.S."/>
            <person name="Banfield J.F."/>
        </authorList>
    </citation>
    <scope>NUCLEOTIDE SEQUENCE [LARGE SCALE GENOMIC DNA]</scope>
    <source>
        <strain evidence="3">RIFCSPLOWO2_12_FULL_64_10</strain>
    </source>
</reference>
<feature type="transmembrane region" description="Helical" evidence="1">
    <location>
        <begin position="150"/>
        <end position="171"/>
    </location>
</feature>
<evidence type="ECO:0000256" key="1">
    <source>
        <dbReference type="SAM" id="Phobius"/>
    </source>
</evidence>
<dbReference type="AlphaFoldDB" id="A0A1F6CVF2"/>
<accession>A0A1F6CVF2</accession>
<protein>
    <submittedName>
        <fullName evidence="2">Uncharacterized protein</fullName>
    </submittedName>
</protein>
<keyword evidence="1" id="KW-0472">Membrane</keyword>
<dbReference type="Proteomes" id="UP000178606">
    <property type="component" value="Unassembled WGS sequence"/>
</dbReference>
<name>A0A1F6CVF2_HANXR</name>
<organism evidence="2 3">
    <name type="scientific">Handelsmanbacteria sp. (strain RIFCSPLOWO2_12_FULL_64_10)</name>
    <dbReference type="NCBI Taxonomy" id="1817868"/>
    <lineage>
        <taxon>Bacteria</taxon>
        <taxon>Candidatus Handelsmaniibacteriota</taxon>
    </lineage>
</organism>
<evidence type="ECO:0000313" key="2">
    <source>
        <dbReference type="EMBL" id="OGG53115.1"/>
    </source>
</evidence>
<sequence>MPELKDTIEELIEESYLMGRSEGEIKVDLDRFIDACEKVIREQVRDKGKLEDLAEKLALARTCSLVSDLSESGREGGTLREEGGQKSPAERFAEKVARNKRIILKAIGKCDPRLVDLIERERFPGVVREPRRPKVSIKPRRALGERSHLLVLRFCYSLTLLFIFYLIYLVWFQKI</sequence>
<gene>
    <name evidence="2" type="ORF">A3F84_14100</name>
</gene>
<keyword evidence="1" id="KW-0812">Transmembrane</keyword>
<proteinExistence type="predicted"/>
<dbReference type="EMBL" id="MFKF01000127">
    <property type="protein sequence ID" value="OGG53115.1"/>
    <property type="molecule type" value="Genomic_DNA"/>
</dbReference>
<keyword evidence="1" id="KW-1133">Transmembrane helix</keyword>
<comment type="caution">
    <text evidence="2">The sequence shown here is derived from an EMBL/GenBank/DDBJ whole genome shotgun (WGS) entry which is preliminary data.</text>
</comment>
<evidence type="ECO:0000313" key="3">
    <source>
        <dbReference type="Proteomes" id="UP000178606"/>
    </source>
</evidence>